<organism evidence="1 2">
    <name type="scientific">Mycena sanguinolenta</name>
    <dbReference type="NCBI Taxonomy" id="230812"/>
    <lineage>
        <taxon>Eukaryota</taxon>
        <taxon>Fungi</taxon>
        <taxon>Dikarya</taxon>
        <taxon>Basidiomycota</taxon>
        <taxon>Agaricomycotina</taxon>
        <taxon>Agaricomycetes</taxon>
        <taxon>Agaricomycetidae</taxon>
        <taxon>Agaricales</taxon>
        <taxon>Marasmiineae</taxon>
        <taxon>Mycenaceae</taxon>
        <taxon>Mycena</taxon>
    </lineage>
</organism>
<accession>A0A8H6X7F4</accession>
<comment type="caution">
    <text evidence="1">The sequence shown here is derived from an EMBL/GenBank/DDBJ whole genome shotgun (WGS) entry which is preliminary data.</text>
</comment>
<proteinExistence type="predicted"/>
<dbReference type="EMBL" id="JACAZH010000038">
    <property type="protein sequence ID" value="KAF7335955.1"/>
    <property type="molecule type" value="Genomic_DNA"/>
</dbReference>
<dbReference type="Proteomes" id="UP000623467">
    <property type="component" value="Unassembled WGS sequence"/>
</dbReference>
<name>A0A8H6X7F4_9AGAR</name>
<evidence type="ECO:0000313" key="2">
    <source>
        <dbReference type="Proteomes" id="UP000623467"/>
    </source>
</evidence>
<dbReference type="OrthoDB" id="2402896at2759"/>
<reference evidence="1" key="1">
    <citation type="submission" date="2020-05" db="EMBL/GenBank/DDBJ databases">
        <title>Mycena genomes resolve the evolution of fungal bioluminescence.</title>
        <authorList>
            <person name="Tsai I.J."/>
        </authorList>
    </citation>
    <scope>NUCLEOTIDE SEQUENCE</scope>
    <source>
        <strain evidence="1">160909Yilan</strain>
    </source>
</reference>
<protein>
    <submittedName>
        <fullName evidence="1">Uncharacterized protein</fullName>
    </submittedName>
</protein>
<sequence>MSFAAYTTPHPQTNFSPAFFASITIAGAVDLVRKNQLPRILPQNSVSKRAWDPTEPIAISEIIVASDEAIPCLEDMPPITQIPGFPFHLSLIRPRWYQKQDFDVHSTAAVTYRKQTSHTIRFSATSLPAALIANPVSSNAIVNRHEKPLVPLHLLVLSGNALRTTFWLSCQWLLQVSSRYRDISMRQHSE</sequence>
<dbReference type="AlphaFoldDB" id="A0A8H6X7F4"/>
<gene>
    <name evidence="1" type="ORF">MSAN_02308900</name>
</gene>
<keyword evidence="2" id="KW-1185">Reference proteome</keyword>
<evidence type="ECO:0000313" key="1">
    <source>
        <dbReference type="EMBL" id="KAF7335955.1"/>
    </source>
</evidence>